<keyword evidence="1" id="KW-0812">Transmembrane</keyword>
<comment type="caution">
    <text evidence="3">The sequence shown here is derived from an EMBL/GenBank/DDBJ whole genome shotgun (WGS) entry which is preliminary data.</text>
</comment>
<evidence type="ECO:0000313" key="3">
    <source>
        <dbReference type="EMBL" id="TFD63104.1"/>
    </source>
</evidence>
<dbReference type="Gene3D" id="3.40.50.150">
    <property type="entry name" value="Vaccinia Virus protein VP39"/>
    <property type="match status" value="1"/>
</dbReference>
<accession>A0A4R9AJC9</accession>
<organism evidence="3 4">
    <name type="scientific">Cryobacterium ruanii</name>
    <dbReference type="NCBI Taxonomy" id="1259197"/>
    <lineage>
        <taxon>Bacteria</taxon>
        <taxon>Bacillati</taxon>
        <taxon>Actinomycetota</taxon>
        <taxon>Actinomycetes</taxon>
        <taxon>Micrococcales</taxon>
        <taxon>Microbacteriaceae</taxon>
        <taxon>Cryobacterium</taxon>
    </lineage>
</organism>
<dbReference type="InterPro" id="IPR029063">
    <property type="entry name" value="SAM-dependent_MTases_sf"/>
</dbReference>
<name>A0A4R9AJC9_9MICO</name>
<keyword evidence="3" id="KW-0808">Transferase</keyword>
<dbReference type="AlphaFoldDB" id="A0A4R9AJC9"/>
<dbReference type="GO" id="GO:0032259">
    <property type="term" value="P:methylation"/>
    <property type="evidence" value="ECO:0007669"/>
    <property type="project" value="UniProtKB-KW"/>
</dbReference>
<feature type="domain" description="Methyltransferase small" evidence="2">
    <location>
        <begin position="207"/>
        <end position="322"/>
    </location>
</feature>
<dbReference type="Pfam" id="PF05175">
    <property type="entry name" value="MTS"/>
    <property type="match status" value="1"/>
</dbReference>
<dbReference type="GO" id="GO:0003676">
    <property type="term" value="F:nucleic acid binding"/>
    <property type="evidence" value="ECO:0007669"/>
    <property type="project" value="InterPro"/>
</dbReference>
<dbReference type="PANTHER" id="PTHR18895:SF74">
    <property type="entry name" value="MTRF1L RELEASE FACTOR GLUTAMINE METHYLTRANSFERASE"/>
    <property type="match status" value="1"/>
</dbReference>
<evidence type="ECO:0000256" key="1">
    <source>
        <dbReference type="SAM" id="Phobius"/>
    </source>
</evidence>
<evidence type="ECO:0000313" key="4">
    <source>
        <dbReference type="Proteomes" id="UP000298154"/>
    </source>
</evidence>
<sequence length="382" mass="41283">MDRASIAAADSPRQFIDWSEDGQPATASWRSANGALAPKRVVPVDDTITADAAYRLASQGVAMLWTGDFQNARQILTALEHRTRPRPDQAERTTAELFYRYRQNRSHRARILGLLLVPLGIGNIIALRRAPDIHAATVAAYGSITEASVVSLHEVLGTIGAHQWRSTGIPVAALNASIHPHYGTFFPVRSEYVDLVARAPLATPTVAFDIGTGTGVLAAVLATRGVPRVVATDIEPRAVASARETVSRLKLSRQVEVQLTDLFPEGRADLIVCNPPWIPATAHSLLDAAVYDPGSRMLKGFLAGVLGHLQPNGEVWLVLSDFAELVGLRSRDDLLNVIAAAGLRVIDALEAPAVHSRAADSRDPLHEVRRNEVTSLWRLCAS</sequence>
<dbReference type="InterPro" id="IPR002052">
    <property type="entry name" value="DNA_methylase_N6_adenine_CS"/>
</dbReference>
<protein>
    <submittedName>
        <fullName evidence="3">Class I SAM-dependent methyltransferase</fullName>
    </submittedName>
</protein>
<reference evidence="3 4" key="1">
    <citation type="submission" date="2019-03" db="EMBL/GenBank/DDBJ databases">
        <title>Genomics of glacier-inhabiting Cryobacterium strains.</title>
        <authorList>
            <person name="Liu Q."/>
            <person name="Xin Y.-H."/>
        </authorList>
    </citation>
    <scope>NUCLEOTIDE SEQUENCE [LARGE SCALE GENOMIC DNA]</scope>
    <source>
        <strain evidence="3 4">Sr36</strain>
    </source>
</reference>
<dbReference type="InterPro" id="IPR007848">
    <property type="entry name" value="Small_mtfrase_dom"/>
</dbReference>
<keyword evidence="1" id="KW-1133">Transmembrane helix</keyword>
<dbReference type="PROSITE" id="PS00092">
    <property type="entry name" value="N6_MTASE"/>
    <property type="match status" value="1"/>
</dbReference>
<dbReference type="GO" id="GO:0036009">
    <property type="term" value="F:protein-glutamine N-methyltransferase activity"/>
    <property type="evidence" value="ECO:0007669"/>
    <property type="project" value="TreeGrafter"/>
</dbReference>
<proteinExistence type="predicted"/>
<keyword evidence="3" id="KW-0489">Methyltransferase</keyword>
<dbReference type="EMBL" id="SOHK01000024">
    <property type="protein sequence ID" value="TFD63104.1"/>
    <property type="molecule type" value="Genomic_DNA"/>
</dbReference>
<gene>
    <name evidence="3" type="ORF">E3T47_14940</name>
</gene>
<keyword evidence="1" id="KW-0472">Membrane</keyword>
<dbReference type="CDD" id="cd02440">
    <property type="entry name" value="AdoMet_MTases"/>
    <property type="match status" value="1"/>
</dbReference>
<dbReference type="SUPFAM" id="SSF53335">
    <property type="entry name" value="S-adenosyl-L-methionine-dependent methyltransferases"/>
    <property type="match status" value="1"/>
</dbReference>
<dbReference type="OrthoDB" id="267914at2"/>
<dbReference type="InterPro" id="IPR050320">
    <property type="entry name" value="N5-glutamine_MTase"/>
</dbReference>
<feature type="transmembrane region" description="Helical" evidence="1">
    <location>
        <begin position="109"/>
        <end position="127"/>
    </location>
</feature>
<dbReference type="PANTHER" id="PTHR18895">
    <property type="entry name" value="HEMK METHYLTRANSFERASE"/>
    <property type="match status" value="1"/>
</dbReference>
<evidence type="ECO:0000259" key="2">
    <source>
        <dbReference type="Pfam" id="PF05175"/>
    </source>
</evidence>
<dbReference type="Proteomes" id="UP000298154">
    <property type="component" value="Unassembled WGS sequence"/>
</dbReference>
<keyword evidence="4" id="KW-1185">Reference proteome</keyword>